<dbReference type="CDD" id="cd03221">
    <property type="entry name" value="ABCF_EF-3"/>
    <property type="match status" value="2"/>
</dbReference>
<dbReference type="Pfam" id="PF12848">
    <property type="entry name" value="ABC_tran_Xtn"/>
    <property type="match status" value="1"/>
</dbReference>
<name>A0AA45WS50_9BACL</name>
<dbReference type="AlphaFoldDB" id="A0AA45WS50"/>
<dbReference type="PROSITE" id="PS00211">
    <property type="entry name" value="ABC_TRANSPORTER_1"/>
    <property type="match status" value="1"/>
</dbReference>
<keyword evidence="7" id="KW-1185">Reference proteome</keyword>
<evidence type="ECO:0000313" key="7">
    <source>
        <dbReference type="Proteomes" id="UP001157946"/>
    </source>
</evidence>
<evidence type="ECO:0000256" key="1">
    <source>
        <dbReference type="ARBA" id="ARBA00022737"/>
    </source>
</evidence>
<feature type="compositionally biased region" description="Polar residues" evidence="4">
    <location>
        <begin position="610"/>
        <end position="620"/>
    </location>
</feature>
<dbReference type="Pfam" id="PF00005">
    <property type="entry name" value="ABC_tran"/>
    <property type="match status" value="2"/>
</dbReference>
<dbReference type="Proteomes" id="UP001157946">
    <property type="component" value="Unassembled WGS sequence"/>
</dbReference>
<feature type="region of interest" description="Disordered" evidence="4">
    <location>
        <begin position="543"/>
        <end position="579"/>
    </location>
</feature>
<dbReference type="Gene3D" id="1.10.287.380">
    <property type="entry name" value="Valyl-tRNA synthetase, C-terminal domain"/>
    <property type="match status" value="1"/>
</dbReference>
<dbReference type="InterPro" id="IPR051309">
    <property type="entry name" value="ABCF_ATPase"/>
</dbReference>
<evidence type="ECO:0000259" key="5">
    <source>
        <dbReference type="PROSITE" id="PS50893"/>
    </source>
</evidence>
<comment type="caution">
    <text evidence="6">The sequence shown here is derived from an EMBL/GenBank/DDBJ whole genome shotgun (WGS) entry which is preliminary data.</text>
</comment>
<dbReference type="SMART" id="SM00382">
    <property type="entry name" value="AAA"/>
    <property type="match status" value="2"/>
</dbReference>
<dbReference type="InterPro" id="IPR032524">
    <property type="entry name" value="ABC_tran_C"/>
</dbReference>
<dbReference type="PANTHER" id="PTHR42855:SF2">
    <property type="entry name" value="DRUG RESISTANCE ABC TRANSPORTER,ATP-BINDING PROTEIN"/>
    <property type="match status" value="1"/>
</dbReference>
<dbReference type="InterPro" id="IPR027417">
    <property type="entry name" value="P-loop_NTPase"/>
</dbReference>
<proteinExistence type="predicted"/>
<reference evidence="6" key="1">
    <citation type="submission" date="2017-05" db="EMBL/GenBank/DDBJ databases">
        <authorList>
            <person name="Varghese N."/>
            <person name="Submissions S."/>
        </authorList>
    </citation>
    <scope>NUCLEOTIDE SEQUENCE</scope>
    <source>
        <strain evidence="6">DSM 45262</strain>
    </source>
</reference>
<keyword evidence="2" id="KW-0547">Nucleotide-binding</keyword>
<feature type="region of interest" description="Disordered" evidence="4">
    <location>
        <begin position="605"/>
        <end position="624"/>
    </location>
</feature>
<feature type="compositionally biased region" description="Basic and acidic residues" evidence="4">
    <location>
        <begin position="543"/>
        <end position="571"/>
    </location>
</feature>
<dbReference type="InterPro" id="IPR017871">
    <property type="entry name" value="ABC_transporter-like_CS"/>
</dbReference>
<dbReference type="Pfam" id="PF16326">
    <property type="entry name" value="ABC_tran_CTD"/>
    <property type="match status" value="1"/>
</dbReference>
<evidence type="ECO:0000256" key="4">
    <source>
        <dbReference type="SAM" id="MobiDB-lite"/>
    </source>
</evidence>
<dbReference type="RefSeq" id="WP_223248090.1">
    <property type="nucleotide sequence ID" value="NZ_FXTU01000012.1"/>
</dbReference>
<evidence type="ECO:0000313" key="6">
    <source>
        <dbReference type="EMBL" id="SMP34872.1"/>
    </source>
</evidence>
<protein>
    <submittedName>
        <fullName evidence="6">ATP-binding cassette, subfamily F, member 3</fullName>
    </submittedName>
</protein>
<dbReference type="PANTHER" id="PTHR42855">
    <property type="entry name" value="ABC TRANSPORTER ATP-BINDING SUBUNIT"/>
    <property type="match status" value="1"/>
</dbReference>
<dbReference type="InterPro" id="IPR037118">
    <property type="entry name" value="Val-tRNA_synth_C_sf"/>
</dbReference>
<evidence type="ECO:0000256" key="3">
    <source>
        <dbReference type="ARBA" id="ARBA00022840"/>
    </source>
</evidence>
<feature type="domain" description="ABC transporter" evidence="5">
    <location>
        <begin position="318"/>
        <end position="543"/>
    </location>
</feature>
<dbReference type="FunFam" id="3.40.50.300:FF:000309">
    <property type="entry name" value="ABC transporter ATP-binding protein"/>
    <property type="match status" value="1"/>
</dbReference>
<dbReference type="GO" id="GO:0003677">
    <property type="term" value="F:DNA binding"/>
    <property type="evidence" value="ECO:0007669"/>
    <property type="project" value="InterPro"/>
</dbReference>
<organism evidence="6 7">
    <name type="scientific">Laceyella tengchongensis</name>
    <dbReference type="NCBI Taxonomy" id="574699"/>
    <lineage>
        <taxon>Bacteria</taxon>
        <taxon>Bacillati</taxon>
        <taxon>Bacillota</taxon>
        <taxon>Bacilli</taxon>
        <taxon>Bacillales</taxon>
        <taxon>Thermoactinomycetaceae</taxon>
        <taxon>Laceyella</taxon>
    </lineage>
</organism>
<keyword evidence="3 6" id="KW-0067">ATP-binding</keyword>
<dbReference type="Gene3D" id="3.40.50.300">
    <property type="entry name" value="P-loop containing nucleotide triphosphate hydrolases"/>
    <property type="match status" value="2"/>
</dbReference>
<sequence length="639" mass="73426">MLLQAKHIHKSYGGTTVLEDVHIQVNEHERIGLIGPNGAGKSTLLKIIIGETAPDHGEIQVSKKTRLGYLAQNTGFSSEETIWNELLSVFADLLDLEKQMRALEHEMGLEQVYSDAGLYQKITERYTKLQETFEEKGGYAFEARIRGALHGLGLGDFDWKRTQVNELSGGQKTRLALAKMLLEEPDLLILDEPTNYLDMQAVTWLEQTLSNYSGSLLIVSHDRYFLDRLVTVIYELEHHHLTRYVGNYTKYVQLKEEKRLQELKRYESQQAEIKKMEEFIQKNIARASTTKRAQSRRKALEKIERLERPADQRREAAIRFETAVTSGKEVLAATDLAIGYDQPLMSGLSFQIERGEHIALLGPNGMGKSTLLKTIAGKLQPLAGNLKWGVQVELDYYDQEQKELHPDKQVIDELWDDYPNLDQTTIRSYLGQFLFSGDDVFKPVGALSGGEKARLSLCKRLLNQANFLLMDEPTNHLDMVSKERLEEALEDYPGTLLFVSHDRYFINRLATRIWELTPDGMKDYVGDYERYLEKKALEALEKKEQPATKADDDAKAKQAEAYRQREKEEKRQRKKRQQMIDQLEKEIAQLEDKIAAIHDELCKPEVFSDPEQSASLQNELRSLEADLEQKTDEWAEWAE</sequence>
<dbReference type="InterPro" id="IPR032781">
    <property type="entry name" value="ABC_tran_Xtn"/>
</dbReference>
<dbReference type="GO" id="GO:0005524">
    <property type="term" value="F:ATP binding"/>
    <property type="evidence" value="ECO:0007669"/>
    <property type="project" value="UniProtKB-KW"/>
</dbReference>
<feature type="domain" description="ABC transporter" evidence="5">
    <location>
        <begin position="3"/>
        <end position="263"/>
    </location>
</feature>
<dbReference type="GO" id="GO:0016887">
    <property type="term" value="F:ATP hydrolysis activity"/>
    <property type="evidence" value="ECO:0007669"/>
    <property type="project" value="InterPro"/>
</dbReference>
<keyword evidence="1" id="KW-0677">Repeat</keyword>
<dbReference type="FunFam" id="3.40.50.300:FF:000011">
    <property type="entry name" value="Putative ABC transporter ATP-binding component"/>
    <property type="match status" value="1"/>
</dbReference>
<dbReference type="SUPFAM" id="SSF52540">
    <property type="entry name" value="P-loop containing nucleoside triphosphate hydrolases"/>
    <property type="match status" value="2"/>
</dbReference>
<dbReference type="InterPro" id="IPR003593">
    <property type="entry name" value="AAA+_ATPase"/>
</dbReference>
<dbReference type="PROSITE" id="PS50893">
    <property type="entry name" value="ABC_TRANSPORTER_2"/>
    <property type="match status" value="2"/>
</dbReference>
<accession>A0AA45WS50</accession>
<dbReference type="EMBL" id="FXTU01000012">
    <property type="protein sequence ID" value="SMP34872.1"/>
    <property type="molecule type" value="Genomic_DNA"/>
</dbReference>
<gene>
    <name evidence="6" type="ORF">SAMN06265361_11220</name>
</gene>
<evidence type="ECO:0000256" key="2">
    <source>
        <dbReference type="ARBA" id="ARBA00022741"/>
    </source>
</evidence>
<dbReference type="InterPro" id="IPR003439">
    <property type="entry name" value="ABC_transporter-like_ATP-bd"/>
</dbReference>